<keyword evidence="3" id="KW-1185">Reference proteome</keyword>
<proteinExistence type="predicted"/>
<dbReference type="AlphaFoldDB" id="A0A511J8L2"/>
<accession>A0A511J8L2</accession>
<protein>
    <submittedName>
        <fullName evidence="2">Uncharacterized protein</fullName>
    </submittedName>
</protein>
<dbReference type="Proteomes" id="UP000321720">
    <property type="component" value="Unassembled WGS sequence"/>
</dbReference>
<gene>
    <name evidence="2" type="ORF">CCO02nite_09860</name>
</gene>
<organism evidence="2 3">
    <name type="scientific">Cellulomonas composti</name>
    <dbReference type="NCBI Taxonomy" id="266130"/>
    <lineage>
        <taxon>Bacteria</taxon>
        <taxon>Bacillati</taxon>
        <taxon>Actinomycetota</taxon>
        <taxon>Actinomycetes</taxon>
        <taxon>Micrococcales</taxon>
        <taxon>Cellulomonadaceae</taxon>
        <taxon>Cellulomonas</taxon>
    </lineage>
</organism>
<evidence type="ECO:0000313" key="2">
    <source>
        <dbReference type="EMBL" id="GEL94328.1"/>
    </source>
</evidence>
<name>A0A511J8L2_9CELL</name>
<reference evidence="2 3" key="1">
    <citation type="submission" date="2019-07" db="EMBL/GenBank/DDBJ databases">
        <title>Whole genome shotgun sequence of Cellulomonas composti NBRC 100758.</title>
        <authorList>
            <person name="Hosoyama A."/>
            <person name="Uohara A."/>
            <person name="Ohji S."/>
            <person name="Ichikawa N."/>
        </authorList>
    </citation>
    <scope>NUCLEOTIDE SEQUENCE [LARGE SCALE GENOMIC DNA]</scope>
    <source>
        <strain evidence="2 3">NBRC 100758</strain>
    </source>
</reference>
<comment type="caution">
    <text evidence="2">The sequence shown here is derived from an EMBL/GenBank/DDBJ whole genome shotgun (WGS) entry which is preliminary data.</text>
</comment>
<dbReference type="EMBL" id="BJWG01000003">
    <property type="protein sequence ID" value="GEL94328.1"/>
    <property type="molecule type" value="Genomic_DNA"/>
</dbReference>
<evidence type="ECO:0000256" key="1">
    <source>
        <dbReference type="SAM" id="MobiDB-lite"/>
    </source>
</evidence>
<sequence>MLVLEVLGHRRDVGRALQPQGPSERATAGRELEAARIWVQPRTPTRHPAPHVHDKHGSSRLRRSGDHPQQGRPRTSGSAPDARANGAHHNLVGGHLCMQGAPGFQPSVVESTPAAHRS</sequence>
<evidence type="ECO:0000313" key="3">
    <source>
        <dbReference type="Proteomes" id="UP000321720"/>
    </source>
</evidence>
<feature type="region of interest" description="Disordered" evidence="1">
    <location>
        <begin position="10"/>
        <end position="118"/>
    </location>
</feature>